<evidence type="ECO:0000259" key="2">
    <source>
        <dbReference type="Pfam" id="PF03108"/>
    </source>
</evidence>
<dbReference type="InterPro" id="IPR004332">
    <property type="entry name" value="Transposase_MuDR"/>
</dbReference>
<dbReference type="Gramene" id="EOY19445">
    <property type="protein sequence ID" value="EOY19445"/>
    <property type="gene ID" value="TCM_044568"/>
</dbReference>
<feature type="compositionally biased region" description="Basic and acidic residues" evidence="1">
    <location>
        <begin position="28"/>
        <end position="37"/>
    </location>
</feature>
<sequence>MLEALNEDMEFMSSDDEFEDSDSETDDNERKANEAQKVRSSGRFCTSNMSISNFFMGQSFKDPGHFKVILCKYNMVKHSAFIYKKNDNVRVRAKCVVIGYEWGILALKHKNDNSFRVKTYLGTHHCLPTNKNKQVTTKVLTRKLKDDIIKI</sequence>
<reference evidence="3 4" key="1">
    <citation type="journal article" date="2013" name="Genome Biol.">
        <title>The genome sequence of the most widely cultivated cacao type and its use to identify candidate genes regulating pod color.</title>
        <authorList>
            <person name="Motamayor J.C."/>
            <person name="Mockaitis K."/>
            <person name="Schmutz J."/>
            <person name="Haiminen N."/>
            <person name="Iii D.L."/>
            <person name="Cornejo O."/>
            <person name="Findley S.D."/>
            <person name="Zheng P."/>
            <person name="Utro F."/>
            <person name="Royaert S."/>
            <person name="Saski C."/>
            <person name="Jenkins J."/>
            <person name="Podicheti R."/>
            <person name="Zhao M."/>
            <person name="Scheffler B.E."/>
            <person name="Stack J.C."/>
            <person name="Feltus F.A."/>
            <person name="Mustiga G.M."/>
            <person name="Amores F."/>
            <person name="Phillips W."/>
            <person name="Marelli J.P."/>
            <person name="May G.D."/>
            <person name="Shapiro H."/>
            <person name="Ma J."/>
            <person name="Bustamante C.D."/>
            <person name="Schnell R.J."/>
            <person name="Main D."/>
            <person name="Gilbert D."/>
            <person name="Parida L."/>
            <person name="Kuhn D.N."/>
        </authorList>
    </citation>
    <scope>NUCLEOTIDE SEQUENCE [LARGE SCALE GENOMIC DNA]</scope>
    <source>
        <strain evidence="4">cv. Matina 1-6</strain>
    </source>
</reference>
<evidence type="ECO:0000313" key="3">
    <source>
        <dbReference type="EMBL" id="EOY19445.1"/>
    </source>
</evidence>
<dbReference type="InParanoid" id="A0A061FQ46"/>
<keyword evidence="4" id="KW-1185">Reference proteome</keyword>
<name>A0A061FQ46_THECC</name>
<protein>
    <recommendedName>
        <fullName evidence="2">Transposase MuDR plant domain-containing protein</fullName>
    </recommendedName>
</protein>
<organism evidence="3 4">
    <name type="scientific">Theobroma cacao</name>
    <name type="common">Cacao</name>
    <name type="synonym">Cocoa</name>
    <dbReference type="NCBI Taxonomy" id="3641"/>
    <lineage>
        <taxon>Eukaryota</taxon>
        <taxon>Viridiplantae</taxon>
        <taxon>Streptophyta</taxon>
        <taxon>Embryophyta</taxon>
        <taxon>Tracheophyta</taxon>
        <taxon>Spermatophyta</taxon>
        <taxon>Magnoliopsida</taxon>
        <taxon>eudicotyledons</taxon>
        <taxon>Gunneridae</taxon>
        <taxon>Pentapetalae</taxon>
        <taxon>rosids</taxon>
        <taxon>malvids</taxon>
        <taxon>Malvales</taxon>
        <taxon>Malvaceae</taxon>
        <taxon>Byttnerioideae</taxon>
        <taxon>Theobroma</taxon>
    </lineage>
</organism>
<dbReference type="OMA" id="SKCKHAN"/>
<evidence type="ECO:0000256" key="1">
    <source>
        <dbReference type="SAM" id="MobiDB-lite"/>
    </source>
</evidence>
<dbReference type="HOGENOM" id="CLU_1734753_0_0_1"/>
<evidence type="ECO:0000313" key="4">
    <source>
        <dbReference type="Proteomes" id="UP000026915"/>
    </source>
</evidence>
<feature type="region of interest" description="Disordered" evidence="1">
    <location>
        <begin position="1"/>
        <end position="37"/>
    </location>
</feature>
<dbReference type="Proteomes" id="UP000026915">
    <property type="component" value="Chromosome 10"/>
</dbReference>
<gene>
    <name evidence="3" type="ORF">TCM_044568</name>
</gene>
<feature type="domain" description="Transposase MuDR plant" evidence="2">
    <location>
        <begin position="56"/>
        <end position="117"/>
    </location>
</feature>
<feature type="compositionally biased region" description="Acidic residues" evidence="1">
    <location>
        <begin position="1"/>
        <end position="27"/>
    </location>
</feature>
<proteinExistence type="predicted"/>
<accession>A0A061FQ46</accession>
<dbReference type="EMBL" id="CM001888">
    <property type="protein sequence ID" value="EOY19445.1"/>
    <property type="molecule type" value="Genomic_DNA"/>
</dbReference>
<dbReference type="Pfam" id="PF03108">
    <property type="entry name" value="DBD_Tnp_Mut"/>
    <property type="match status" value="1"/>
</dbReference>
<dbReference type="AlphaFoldDB" id="A0A061FQ46"/>